<dbReference type="Proteomes" id="UP000657592">
    <property type="component" value="Unassembled WGS sequence"/>
</dbReference>
<evidence type="ECO:0000259" key="7">
    <source>
        <dbReference type="PROSITE" id="PS51160"/>
    </source>
</evidence>
<organism evidence="8 9">
    <name type="scientific">Microbacterium album</name>
    <dbReference type="NCBI Taxonomy" id="2053191"/>
    <lineage>
        <taxon>Bacteria</taxon>
        <taxon>Bacillati</taxon>
        <taxon>Actinomycetota</taxon>
        <taxon>Actinomycetes</taxon>
        <taxon>Micrococcales</taxon>
        <taxon>Microbacteriaceae</taxon>
        <taxon>Microbacterium</taxon>
    </lineage>
</organism>
<dbReference type="InterPro" id="IPR017968">
    <property type="entry name" value="Acylphosphatase_CS"/>
</dbReference>
<evidence type="ECO:0000256" key="6">
    <source>
        <dbReference type="RuleBase" id="RU004168"/>
    </source>
</evidence>
<dbReference type="Gene3D" id="3.30.70.100">
    <property type="match status" value="1"/>
</dbReference>
<proteinExistence type="inferred from homology"/>
<dbReference type="GO" id="GO:0003998">
    <property type="term" value="F:acylphosphatase activity"/>
    <property type="evidence" value="ECO:0007669"/>
    <property type="project" value="UniProtKB-EC"/>
</dbReference>
<accession>A0A917ID90</accession>
<dbReference type="InterPro" id="IPR001792">
    <property type="entry name" value="Acylphosphatase-like_dom"/>
</dbReference>
<keyword evidence="9" id="KW-1185">Reference proteome</keyword>
<feature type="active site" evidence="5">
    <location>
        <position position="36"/>
    </location>
</feature>
<evidence type="ECO:0000256" key="1">
    <source>
        <dbReference type="ARBA" id="ARBA00005614"/>
    </source>
</evidence>
<dbReference type="SUPFAM" id="SSF54975">
    <property type="entry name" value="Acylphosphatase/BLUF domain-like"/>
    <property type="match status" value="1"/>
</dbReference>
<dbReference type="PROSITE" id="PS00151">
    <property type="entry name" value="ACYLPHOSPHATASE_2"/>
    <property type="match status" value="1"/>
</dbReference>
<comment type="similarity">
    <text evidence="1 6">Belongs to the acylphosphatase family.</text>
</comment>
<dbReference type="PANTHER" id="PTHR47268">
    <property type="entry name" value="ACYLPHOSPHATASE"/>
    <property type="match status" value="1"/>
</dbReference>
<dbReference type="RefSeq" id="WP_188754764.1">
    <property type="nucleotide sequence ID" value="NZ_BMJY01000002.1"/>
</dbReference>
<dbReference type="EMBL" id="BMJY01000002">
    <property type="protein sequence ID" value="GGH36618.1"/>
    <property type="molecule type" value="Genomic_DNA"/>
</dbReference>
<comment type="catalytic activity">
    <reaction evidence="4 5">
        <text>an acyl phosphate + H2O = a carboxylate + phosphate + H(+)</text>
        <dbReference type="Rhea" id="RHEA:14965"/>
        <dbReference type="ChEBI" id="CHEBI:15377"/>
        <dbReference type="ChEBI" id="CHEBI:15378"/>
        <dbReference type="ChEBI" id="CHEBI:29067"/>
        <dbReference type="ChEBI" id="CHEBI:43474"/>
        <dbReference type="ChEBI" id="CHEBI:59918"/>
        <dbReference type="EC" id="3.6.1.7"/>
    </reaction>
</comment>
<dbReference type="InterPro" id="IPR020456">
    <property type="entry name" value="Acylphosphatase"/>
</dbReference>
<gene>
    <name evidence="8" type="ORF">GCM10010921_05890</name>
</gene>
<sequence length="91" mass="9445">MKRVRVTVRGRVQGVGYRFGASAAAAECGVSGWVRNTSDGSVEAEVEGEPAAVDAMLAWMSQGPATARVDGLDVADVVPTGVPGFRVLRDP</sequence>
<dbReference type="EC" id="3.6.1.7" evidence="2 5"/>
<evidence type="ECO:0000256" key="3">
    <source>
        <dbReference type="ARBA" id="ARBA00015991"/>
    </source>
</evidence>
<reference evidence="8" key="1">
    <citation type="journal article" date="2014" name="Int. J. Syst. Evol. Microbiol.">
        <title>Complete genome sequence of Corynebacterium casei LMG S-19264T (=DSM 44701T), isolated from a smear-ripened cheese.</title>
        <authorList>
            <consortium name="US DOE Joint Genome Institute (JGI-PGF)"/>
            <person name="Walter F."/>
            <person name="Albersmeier A."/>
            <person name="Kalinowski J."/>
            <person name="Ruckert C."/>
        </authorList>
    </citation>
    <scope>NUCLEOTIDE SEQUENCE</scope>
    <source>
        <strain evidence="8">CGMCC 1.15794</strain>
    </source>
</reference>
<dbReference type="PRINTS" id="PR00112">
    <property type="entry name" value="ACYLPHPHTASE"/>
</dbReference>
<comment type="caution">
    <text evidence="8">The sequence shown here is derived from an EMBL/GenBank/DDBJ whole genome shotgun (WGS) entry which is preliminary data.</text>
</comment>
<feature type="domain" description="Acylphosphatase-like" evidence="7">
    <location>
        <begin position="3"/>
        <end position="89"/>
    </location>
</feature>
<reference evidence="8" key="2">
    <citation type="submission" date="2020-09" db="EMBL/GenBank/DDBJ databases">
        <authorList>
            <person name="Sun Q."/>
            <person name="Zhou Y."/>
        </authorList>
    </citation>
    <scope>NUCLEOTIDE SEQUENCE</scope>
    <source>
        <strain evidence="8">CGMCC 1.15794</strain>
    </source>
</reference>
<evidence type="ECO:0000256" key="2">
    <source>
        <dbReference type="ARBA" id="ARBA00012150"/>
    </source>
</evidence>
<dbReference type="Pfam" id="PF00708">
    <property type="entry name" value="Acylphosphatase"/>
    <property type="match status" value="1"/>
</dbReference>
<keyword evidence="5" id="KW-0378">Hydrolase</keyword>
<evidence type="ECO:0000313" key="8">
    <source>
        <dbReference type="EMBL" id="GGH36618.1"/>
    </source>
</evidence>
<dbReference type="InterPro" id="IPR036046">
    <property type="entry name" value="Acylphosphatase-like_dom_sf"/>
</dbReference>
<protein>
    <recommendedName>
        <fullName evidence="3 5">acylphosphatase</fullName>
        <ecNumber evidence="2 5">3.6.1.7</ecNumber>
    </recommendedName>
</protein>
<name>A0A917ID90_9MICO</name>
<dbReference type="PANTHER" id="PTHR47268:SF4">
    <property type="entry name" value="ACYLPHOSPHATASE"/>
    <property type="match status" value="1"/>
</dbReference>
<dbReference type="AlphaFoldDB" id="A0A917ID90"/>
<feature type="active site" evidence="5">
    <location>
        <position position="18"/>
    </location>
</feature>
<evidence type="ECO:0000256" key="4">
    <source>
        <dbReference type="ARBA" id="ARBA00047645"/>
    </source>
</evidence>
<dbReference type="PROSITE" id="PS51160">
    <property type="entry name" value="ACYLPHOSPHATASE_3"/>
    <property type="match status" value="1"/>
</dbReference>
<evidence type="ECO:0000256" key="5">
    <source>
        <dbReference type="PROSITE-ProRule" id="PRU00520"/>
    </source>
</evidence>
<evidence type="ECO:0000313" key="9">
    <source>
        <dbReference type="Proteomes" id="UP000657592"/>
    </source>
</evidence>